<dbReference type="EMBL" id="LAZR01002616">
    <property type="protein sequence ID" value="KKN27730.1"/>
    <property type="molecule type" value="Genomic_DNA"/>
</dbReference>
<keyword evidence="1" id="KW-0472">Membrane</keyword>
<feature type="transmembrane region" description="Helical" evidence="1">
    <location>
        <begin position="5"/>
        <end position="22"/>
    </location>
</feature>
<name>A0A0F9P762_9ZZZZ</name>
<protein>
    <recommendedName>
        <fullName evidence="3">Holin</fullName>
    </recommendedName>
</protein>
<comment type="caution">
    <text evidence="2">The sequence shown here is derived from an EMBL/GenBank/DDBJ whole genome shotgun (WGS) entry which is preliminary data.</text>
</comment>
<dbReference type="AlphaFoldDB" id="A0A0F9P762"/>
<evidence type="ECO:0000256" key="1">
    <source>
        <dbReference type="SAM" id="Phobius"/>
    </source>
</evidence>
<proteinExistence type="predicted"/>
<keyword evidence="1" id="KW-1133">Transmembrane helix</keyword>
<sequence length="55" mass="6210">MKKWYQSRILWVNIIGAIVIAVESQTSWIVPPEVVAGVLVILNSILRFRTDEGIS</sequence>
<evidence type="ECO:0000313" key="2">
    <source>
        <dbReference type="EMBL" id="KKN27730.1"/>
    </source>
</evidence>
<keyword evidence="1" id="KW-0812">Transmembrane</keyword>
<reference evidence="2" key="1">
    <citation type="journal article" date="2015" name="Nature">
        <title>Complex archaea that bridge the gap between prokaryotes and eukaryotes.</title>
        <authorList>
            <person name="Spang A."/>
            <person name="Saw J.H."/>
            <person name="Jorgensen S.L."/>
            <person name="Zaremba-Niedzwiedzka K."/>
            <person name="Martijn J."/>
            <person name="Lind A.E."/>
            <person name="van Eijk R."/>
            <person name="Schleper C."/>
            <person name="Guy L."/>
            <person name="Ettema T.J."/>
        </authorList>
    </citation>
    <scope>NUCLEOTIDE SEQUENCE</scope>
</reference>
<organism evidence="2">
    <name type="scientific">marine sediment metagenome</name>
    <dbReference type="NCBI Taxonomy" id="412755"/>
    <lineage>
        <taxon>unclassified sequences</taxon>
        <taxon>metagenomes</taxon>
        <taxon>ecological metagenomes</taxon>
    </lineage>
</organism>
<gene>
    <name evidence="2" type="ORF">LCGC14_0861540</name>
</gene>
<accession>A0A0F9P762</accession>
<evidence type="ECO:0008006" key="3">
    <source>
        <dbReference type="Google" id="ProtNLM"/>
    </source>
</evidence>